<evidence type="ECO:0000313" key="2">
    <source>
        <dbReference type="Proteomes" id="UP001251857"/>
    </source>
</evidence>
<keyword evidence="2" id="KW-1185">Reference proteome</keyword>
<dbReference type="RefSeq" id="WP_311653452.1">
    <property type="nucleotide sequence ID" value="NZ_JAVRIB010000011.1"/>
</dbReference>
<evidence type="ECO:0008006" key="3">
    <source>
        <dbReference type="Google" id="ProtNLM"/>
    </source>
</evidence>
<dbReference type="InterPro" id="IPR051544">
    <property type="entry name" value="TPS_OM_transporter"/>
</dbReference>
<organism evidence="1 2">
    <name type="scientific">Spectribacter hydrogenoxidans</name>
    <dbReference type="NCBI Taxonomy" id="3075608"/>
    <lineage>
        <taxon>Bacteria</taxon>
        <taxon>Pseudomonadati</taxon>
        <taxon>Pseudomonadota</taxon>
        <taxon>Gammaproteobacteria</taxon>
        <taxon>Salinisphaerales</taxon>
        <taxon>Salinisphaeraceae</taxon>
        <taxon>Spectribacter</taxon>
    </lineage>
</organism>
<protein>
    <recommendedName>
        <fullName evidence="3">Hemolysin activation/secretion protein</fullName>
    </recommendedName>
</protein>
<comment type="caution">
    <text evidence="1">The sequence shown here is derived from an EMBL/GenBank/DDBJ whole genome shotgun (WGS) entry which is preliminary data.</text>
</comment>
<dbReference type="PANTHER" id="PTHR34597">
    <property type="entry name" value="SLR1661 PROTEIN"/>
    <property type="match status" value="1"/>
</dbReference>
<sequence>MPLDLPPPLPPQQAEVAVLEQRHTAADEVIELEVGQYTLLVTGNTYLSEERIRQVTSAGRTPSQVVLLLNALYPADGHILVNVQYAREGQSDTIYVHVNEGYLAEVDAPPAIAPFFESFEGQRGLTKQDMEPMRVLAELKSERAGYTMTSSYSVAPEDPAAFTLVIDGRENPEHDPFDLTAAFGNPGNRFLGRYFGLASAKYSLDNGDQIGLGYAHGFTDLGSSRGGESYGRGDLSYSTVTSWGLYGLSGSYTEYEVSGLFDSPATADGSNQLVFQDDRESAEIVEVKLTGNQFLYANDDSRWLLEQELAYVDSTLTIDEGRLVATSNGGSDASDPALGELLDGLLGGLLDDLLGNGGGGGTTESISLAGQQIQDERYGTARLGTTYSDSWTLFEQRGSLNVGAGYKRGFGGEIQNTLTDAERTNEFNLFDASLKTSYRLPYQMLASIQLKGQFSLDDRVPQQQQWVLGGPDNLSAYLPGILVGDTGAYGRFQVQLPRWRVFSRPYRFSVFVESGMAQFEGDNKPFGRAGTQRATDAGIKLEFAPLDNIQLTVHAAQGLSESGVPDNVIESAESDVYFNLKGEF</sequence>
<dbReference type="EMBL" id="JAVRIB010000011">
    <property type="protein sequence ID" value="MDT0635554.1"/>
    <property type="molecule type" value="Genomic_DNA"/>
</dbReference>
<name>A0ABU3C2H7_9GAMM</name>
<evidence type="ECO:0000313" key="1">
    <source>
        <dbReference type="EMBL" id="MDT0635554.1"/>
    </source>
</evidence>
<reference evidence="1 2" key="1">
    <citation type="submission" date="2023-09" db="EMBL/GenBank/DDBJ databases">
        <authorList>
            <person name="Rey-Velasco X."/>
        </authorList>
    </citation>
    <scope>NUCLEOTIDE SEQUENCE [LARGE SCALE GENOMIC DNA]</scope>
    <source>
        <strain evidence="1 2">W335</strain>
    </source>
</reference>
<accession>A0ABU3C2H7</accession>
<proteinExistence type="predicted"/>
<dbReference type="PANTHER" id="PTHR34597:SF3">
    <property type="entry name" value="OUTER MEMBRANE TRANSPORTER CDIB"/>
    <property type="match status" value="1"/>
</dbReference>
<gene>
    <name evidence="1" type="ORF">RM532_11380</name>
</gene>
<dbReference type="Proteomes" id="UP001251857">
    <property type="component" value="Unassembled WGS sequence"/>
</dbReference>